<keyword evidence="2" id="KW-1185">Reference proteome</keyword>
<organism evidence="1 2">
    <name type="scientific">Lasiosphaeria hispida</name>
    <dbReference type="NCBI Taxonomy" id="260671"/>
    <lineage>
        <taxon>Eukaryota</taxon>
        <taxon>Fungi</taxon>
        <taxon>Dikarya</taxon>
        <taxon>Ascomycota</taxon>
        <taxon>Pezizomycotina</taxon>
        <taxon>Sordariomycetes</taxon>
        <taxon>Sordariomycetidae</taxon>
        <taxon>Sordariales</taxon>
        <taxon>Lasiosphaeriaceae</taxon>
        <taxon>Lasiosphaeria</taxon>
    </lineage>
</organism>
<sequence>MPENIAIPYYAMRAIKPLEEPAAASPTEAECDFWTACEWLIHTAGTVLNYLMKCRAVSDKEGVVGRASLIGNLCRETVSNPWSIERWKWWKRRLAELAALDGVDAETKQHVAKAIASMEAAEAEYSAEEGRGKAGEEKAGEKDLAQTAAAVFMAGGADGIGFA</sequence>
<name>A0AAJ0HCQ2_9PEZI</name>
<protein>
    <submittedName>
        <fullName evidence="1">Uncharacterized protein</fullName>
    </submittedName>
</protein>
<dbReference type="AlphaFoldDB" id="A0AAJ0HCQ2"/>
<proteinExistence type="predicted"/>
<dbReference type="EMBL" id="JAUIQD010000006">
    <property type="protein sequence ID" value="KAK3347173.1"/>
    <property type="molecule type" value="Genomic_DNA"/>
</dbReference>
<accession>A0AAJ0HCQ2</accession>
<dbReference type="Proteomes" id="UP001275084">
    <property type="component" value="Unassembled WGS sequence"/>
</dbReference>
<reference evidence="1" key="1">
    <citation type="journal article" date="2023" name="Mol. Phylogenet. Evol.">
        <title>Genome-scale phylogeny and comparative genomics of the fungal order Sordariales.</title>
        <authorList>
            <person name="Hensen N."/>
            <person name="Bonometti L."/>
            <person name="Westerberg I."/>
            <person name="Brannstrom I.O."/>
            <person name="Guillou S."/>
            <person name="Cros-Aarteil S."/>
            <person name="Calhoun S."/>
            <person name="Haridas S."/>
            <person name="Kuo A."/>
            <person name="Mondo S."/>
            <person name="Pangilinan J."/>
            <person name="Riley R."/>
            <person name="LaButti K."/>
            <person name="Andreopoulos B."/>
            <person name="Lipzen A."/>
            <person name="Chen C."/>
            <person name="Yan M."/>
            <person name="Daum C."/>
            <person name="Ng V."/>
            <person name="Clum A."/>
            <person name="Steindorff A."/>
            <person name="Ohm R.A."/>
            <person name="Martin F."/>
            <person name="Silar P."/>
            <person name="Natvig D.O."/>
            <person name="Lalanne C."/>
            <person name="Gautier V."/>
            <person name="Ament-Velasquez S.L."/>
            <person name="Kruys A."/>
            <person name="Hutchinson M.I."/>
            <person name="Powell A.J."/>
            <person name="Barry K."/>
            <person name="Miller A.N."/>
            <person name="Grigoriev I.V."/>
            <person name="Debuchy R."/>
            <person name="Gladieux P."/>
            <person name="Hiltunen Thoren M."/>
            <person name="Johannesson H."/>
        </authorList>
    </citation>
    <scope>NUCLEOTIDE SEQUENCE</scope>
    <source>
        <strain evidence="1">CBS 955.72</strain>
    </source>
</reference>
<dbReference type="Pfam" id="PF12311">
    <property type="entry name" value="DUF3632"/>
    <property type="match status" value="1"/>
</dbReference>
<comment type="caution">
    <text evidence="1">The sequence shown here is derived from an EMBL/GenBank/DDBJ whole genome shotgun (WGS) entry which is preliminary data.</text>
</comment>
<dbReference type="InterPro" id="IPR022085">
    <property type="entry name" value="OpdG"/>
</dbReference>
<evidence type="ECO:0000313" key="1">
    <source>
        <dbReference type="EMBL" id="KAK3347173.1"/>
    </source>
</evidence>
<evidence type="ECO:0000313" key="2">
    <source>
        <dbReference type="Proteomes" id="UP001275084"/>
    </source>
</evidence>
<gene>
    <name evidence="1" type="ORF">B0T25DRAFT_553811</name>
</gene>
<reference evidence="1" key="2">
    <citation type="submission" date="2023-06" db="EMBL/GenBank/DDBJ databases">
        <authorList>
            <consortium name="Lawrence Berkeley National Laboratory"/>
            <person name="Haridas S."/>
            <person name="Hensen N."/>
            <person name="Bonometti L."/>
            <person name="Westerberg I."/>
            <person name="Brannstrom I.O."/>
            <person name="Guillou S."/>
            <person name="Cros-Aarteil S."/>
            <person name="Calhoun S."/>
            <person name="Kuo A."/>
            <person name="Mondo S."/>
            <person name="Pangilinan J."/>
            <person name="Riley R."/>
            <person name="Labutti K."/>
            <person name="Andreopoulos B."/>
            <person name="Lipzen A."/>
            <person name="Chen C."/>
            <person name="Yanf M."/>
            <person name="Daum C."/>
            <person name="Ng V."/>
            <person name="Clum A."/>
            <person name="Steindorff A."/>
            <person name="Ohm R."/>
            <person name="Martin F."/>
            <person name="Silar P."/>
            <person name="Natvig D."/>
            <person name="Lalanne C."/>
            <person name="Gautier V."/>
            <person name="Ament-Velasquez S.L."/>
            <person name="Kruys A."/>
            <person name="Hutchinson M.I."/>
            <person name="Powell A.J."/>
            <person name="Barry K."/>
            <person name="Miller A.N."/>
            <person name="Grigoriev I.V."/>
            <person name="Debuchy R."/>
            <person name="Gladieux P."/>
            <person name="Thoren M.H."/>
            <person name="Johannesson H."/>
        </authorList>
    </citation>
    <scope>NUCLEOTIDE SEQUENCE</scope>
    <source>
        <strain evidence="1">CBS 955.72</strain>
    </source>
</reference>